<name>A0AAV4RET3_CAEEX</name>
<comment type="caution">
    <text evidence="1">The sequence shown here is derived from an EMBL/GenBank/DDBJ whole genome shotgun (WGS) entry which is preliminary data.</text>
</comment>
<reference evidence="1 2" key="1">
    <citation type="submission" date="2021-06" db="EMBL/GenBank/DDBJ databases">
        <title>Caerostris extrusa draft genome.</title>
        <authorList>
            <person name="Kono N."/>
            <person name="Arakawa K."/>
        </authorList>
    </citation>
    <scope>NUCLEOTIDE SEQUENCE [LARGE SCALE GENOMIC DNA]</scope>
</reference>
<proteinExistence type="predicted"/>
<organism evidence="1 2">
    <name type="scientific">Caerostris extrusa</name>
    <name type="common">Bark spider</name>
    <name type="synonym">Caerostris bankana</name>
    <dbReference type="NCBI Taxonomy" id="172846"/>
    <lineage>
        <taxon>Eukaryota</taxon>
        <taxon>Metazoa</taxon>
        <taxon>Ecdysozoa</taxon>
        <taxon>Arthropoda</taxon>
        <taxon>Chelicerata</taxon>
        <taxon>Arachnida</taxon>
        <taxon>Araneae</taxon>
        <taxon>Araneomorphae</taxon>
        <taxon>Entelegynae</taxon>
        <taxon>Araneoidea</taxon>
        <taxon>Araneidae</taxon>
        <taxon>Caerostris</taxon>
    </lineage>
</organism>
<dbReference type="Proteomes" id="UP001054945">
    <property type="component" value="Unassembled WGS sequence"/>
</dbReference>
<keyword evidence="2" id="KW-1185">Reference proteome</keyword>
<evidence type="ECO:0000313" key="2">
    <source>
        <dbReference type="Proteomes" id="UP001054945"/>
    </source>
</evidence>
<sequence length="69" mass="8101">MDPMTYEEFDACYRYVACEAALIERFSPRSVLIEDLVPHLVLVKRFSPHPVLIKDSKFLLKIQSSFSFY</sequence>
<gene>
    <name evidence="1" type="ORF">CEXT_52181</name>
</gene>
<dbReference type="AlphaFoldDB" id="A0AAV4RET3"/>
<accession>A0AAV4RET3</accession>
<evidence type="ECO:0008006" key="3">
    <source>
        <dbReference type="Google" id="ProtNLM"/>
    </source>
</evidence>
<dbReference type="EMBL" id="BPLR01007665">
    <property type="protein sequence ID" value="GIY18710.1"/>
    <property type="molecule type" value="Genomic_DNA"/>
</dbReference>
<protein>
    <recommendedName>
        <fullName evidence="3">Maturase K</fullName>
    </recommendedName>
</protein>
<evidence type="ECO:0000313" key="1">
    <source>
        <dbReference type="EMBL" id="GIY18710.1"/>
    </source>
</evidence>